<reference evidence="2 3" key="1">
    <citation type="journal article" date="2017" name="Environ. Sci. Technol.">
        <title>Organohalide Respiration with Chlorinated Ethenes under Low pH Conditions.</title>
        <authorList>
            <person name="Yang Y."/>
            <person name="Capiro N.L."/>
            <person name="Marcet T.F."/>
            <person name="Yan J."/>
            <person name="Pennell K.D."/>
            <person name="Loffler F.E."/>
        </authorList>
    </citation>
    <scope>NUCLEOTIDE SEQUENCE [LARGE SCALE GENOMIC DNA]</scope>
    <source>
        <strain evidence="2 3">ACSDCE</strain>
    </source>
</reference>
<feature type="transmembrane region" description="Helical" evidence="1">
    <location>
        <begin position="339"/>
        <end position="359"/>
    </location>
</feature>
<feature type="transmembrane region" description="Helical" evidence="1">
    <location>
        <begin position="50"/>
        <end position="68"/>
    </location>
</feature>
<dbReference type="AlphaFoldDB" id="A0AA92IZD9"/>
<evidence type="ECO:0000313" key="2">
    <source>
        <dbReference type="EMBL" id="QIR76964.1"/>
    </source>
</evidence>
<feature type="transmembrane region" description="Helical" evidence="1">
    <location>
        <begin position="122"/>
        <end position="141"/>
    </location>
</feature>
<dbReference type="InterPro" id="IPR036927">
    <property type="entry name" value="Cyt_c_oxase-like_su1_sf"/>
</dbReference>
<organism evidence="2 3">
    <name type="scientific">Sulfurospirillum diekertiae</name>
    <dbReference type="NCBI Taxonomy" id="1854492"/>
    <lineage>
        <taxon>Bacteria</taxon>
        <taxon>Pseudomonadati</taxon>
        <taxon>Campylobacterota</taxon>
        <taxon>Epsilonproteobacteria</taxon>
        <taxon>Campylobacterales</taxon>
        <taxon>Sulfurospirillaceae</taxon>
        <taxon>Sulfurospirillum</taxon>
    </lineage>
</organism>
<feature type="transmembrane region" description="Helical" evidence="1">
    <location>
        <begin position="413"/>
        <end position="438"/>
    </location>
</feature>
<keyword evidence="1" id="KW-1133">Transmembrane helix</keyword>
<feature type="transmembrane region" description="Helical" evidence="1">
    <location>
        <begin position="246"/>
        <end position="262"/>
    </location>
</feature>
<accession>A0AA92IZD9</accession>
<keyword evidence="1" id="KW-0472">Membrane</keyword>
<gene>
    <name evidence="2" type="ORF">FA584_12455</name>
</gene>
<dbReference type="Gene3D" id="1.20.210.10">
    <property type="entry name" value="Cytochrome c oxidase-like, subunit I domain"/>
    <property type="match status" value="1"/>
</dbReference>
<dbReference type="Proteomes" id="UP000502831">
    <property type="component" value="Chromosome"/>
</dbReference>
<feature type="transmembrane region" description="Helical" evidence="1">
    <location>
        <begin position="274"/>
        <end position="294"/>
    </location>
</feature>
<name>A0AA92IZD9_9BACT</name>
<feature type="transmembrane region" description="Helical" evidence="1">
    <location>
        <begin position="185"/>
        <end position="203"/>
    </location>
</feature>
<proteinExistence type="predicted"/>
<protein>
    <submittedName>
        <fullName evidence="2">Cbb3-type cytochrome c oxidase subunit I</fullName>
    </submittedName>
</protein>
<dbReference type="RefSeq" id="WP_167750419.1">
    <property type="nucleotide sequence ID" value="NZ_CP039734.2"/>
</dbReference>
<feature type="transmembrane region" description="Helical" evidence="1">
    <location>
        <begin position="371"/>
        <end position="392"/>
    </location>
</feature>
<feature type="transmembrane region" description="Helical" evidence="1">
    <location>
        <begin position="498"/>
        <end position="515"/>
    </location>
</feature>
<feature type="transmembrane region" description="Helical" evidence="1">
    <location>
        <begin position="444"/>
        <end position="461"/>
    </location>
</feature>
<feature type="transmembrane region" description="Helical" evidence="1">
    <location>
        <begin position="473"/>
        <end position="492"/>
    </location>
</feature>
<feature type="transmembrane region" description="Helical" evidence="1">
    <location>
        <begin position="215"/>
        <end position="234"/>
    </location>
</feature>
<sequence>MEKFSSFIQKAFAVSSLFLVLGLAFGFEYSLNLLGYFLPSSIITAPNARSVHVSLMLYGFVPLMLSFLPFVLMEKEHIHSEKGLEKLKIYFTLWCIFLVFMTLSLLMGVHRGLVFYDFAYELNFILAFSGLFYILALYDYIKVYKVIPLWIKVSLYLVIASPIALLVLMNPIIGQVEKTIQGPHGDNTLGMSFTLIPIFYLLIKLHAKETFVAKYHAMWIIPLVGYIGSVAHRILIGELSYNQEWFFQYLTFCYVPLLLKWLKDANITFKNNPFLVISIYSFLFVDVEGNILFIPTLRWLFHRNDLIVAHAHIAMGVGVFFMAMAVVSPYLKKLNQRSFVLFYTLGFALMLIALSMAGMMEAGFIQADISLLWTIRMLCGLFIILVTTGFFYPQLGLRIEKFDALRLYHLTGFLSDALGGIFLFIFADTLYPLLGFGFEGKYEYVVFAFMTTTGILHLFGLTQPPYAHMLAKLSAFNRIAVSAMFLSLYLSHQLGVEAMLIAVYDLAFASIYVIFQAKFERSLYV</sequence>
<feature type="transmembrane region" description="Helical" evidence="1">
    <location>
        <begin position="306"/>
        <end position="327"/>
    </location>
</feature>
<evidence type="ECO:0000256" key="1">
    <source>
        <dbReference type="SAM" id="Phobius"/>
    </source>
</evidence>
<feature type="transmembrane region" description="Helical" evidence="1">
    <location>
        <begin position="153"/>
        <end position="173"/>
    </location>
</feature>
<keyword evidence="1" id="KW-0812">Transmembrane</keyword>
<dbReference type="SUPFAM" id="SSF81442">
    <property type="entry name" value="Cytochrome c oxidase subunit I-like"/>
    <property type="match status" value="1"/>
</dbReference>
<feature type="transmembrane region" description="Helical" evidence="1">
    <location>
        <begin position="89"/>
        <end position="110"/>
    </location>
</feature>
<evidence type="ECO:0000313" key="3">
    <source>
        <dbReference type="Proteomes" id="UP000502831"/>
    </source>
</evidence>
<dbReference type="EMBL" id="CP039734">
    <property type="protein sequence ID" value="QIR76964.1"/>
    <property type="molecule type" value="Genomic_DNA"/>
</dbReference>